<feature type="domain" description="N-acetyltransferase" evidence="3">
    <location>
        <begin position="1"/>
        <end position="142"/>
    </location>
</feature>
<dbReference type="RefSeq" id="WP_280653245.1">
    <property type="nucleotide sequence ID" value="NZ_JANQDH010000014.1"/>
</dbReference>
<dbReference type="InterPro" id="IPR016181">
    <property type="entry name" value="Acyl_CoA_acyltransferase"/>
</dbReference>
<sequence length="157" mass="18150">MNYRQIQFSDHRQCEIDLYQLQELFNLGTFWAKGRSIEDLAIAIANSQPVITIRDGERLIGFARATSDGIYRATIWDVVIHPEYRGTGLGRKLVETVLTHPRVRRVERVYLMTTHQQEFYEKIGFQCNVSTTMVLYNQSHMEPVSITQVQLQESLGG</sequence>
<dbReference type="GO" id="GO:0008080">
    <property type="term" value="F:N-acetyltransferase activity"/>
    <property type="evidence" value="ECO:0007669"/>
    <property type="project" value="InterPro"/>
</dbReference>
<keyword evidence="5" id="KW-1185">Reference proteome</keyword>
<evidence type="ECO:0000313" key="4">
    <source>
        <dbReference type="EMBL" id="MDH6059226.1"/>
    </source>
</evidence>
<evidence type="ECO:0000256" key="2">
    <source>
        <dbReference type="ARBA" id="ARBA00023315"/>
    </source>
</evidence>
<name>A0AA43GQ34_9CYAN</name>
<dbReference type="AlphaFoldDB" id="A0AA43GQ34"/>
<dbReference type="Proteomes" id="UP001159387">
    <property type="component" value="Unassembled WGS sequence"/>
</dbReference>
<dbReference type="InterPro" id="IPR000182">
    <property type="entry name" value="GNAT_dom"/>
</dbReference>
<dbReference type="GO" id="GO:0005737">
    <property type="term" value="C:cytoplasm"/>
    <property type="evidence" value="ECO:0007669"/>
    <property type="project" value="TreeGrafter"/>
</dbReference>
<dbReference type="PANTHER" id="PTHR43626">
    <property type="entry name" value="ACYL-COA N-ACYLTRANSFERASE"/>
    <property type="match status" value="1"/>
</dbReference>
<dbReference type="PANTHER" id="PTHR43626:SF4">
    <property type="entry name" value="GCN5-RELATED N-ACETYLTRANSFERASE 2, CHLOROPLASTIC"/>
    <property type="match status" value="1"/>
</dbReference>
<accession>A0AA43GQ34</accession>
<evidence type="ECO:0000259" key="3">
    <source>
        <dbReference type="PROSITE" id="PS51186"/>
    </source>
</evidence>
<organism evidence="4 5">
    <name type="scientific">Chrysosporum bergii ANA360D</name>
    <dbReference type="NCBI Taxonomy" id="617107"/>
    <lineage>
        <taxon>Bacteria</taxon>
        <taxon>Bacillati</taxon>
        <taxon>Cyanobacteriota</taxon>
        <taxon>Cyanophyceae</taxon>
        <taxon>Nostocales</taxon>
        <taxon>Nodulariaceae</taxon>
        <taxon>Chrysosporum</taxon>
    </lineage>
</organism>
<keyword evidence="1" id="KW-0808">Transferase</keyword>
<dbReference type="CDD" id="cd04301">
    <property type="entry name" value="NAT_SF"/>
    <property type="match status" value="1"/>
</dbReference>
<evidence type="ECO:0000313" key="5">
    <source>
        <dbReference type="Proteomes" id="UP001159387"/>
    </source>
</evidence>
<reference evidence="4 5" key="1">
    <citation type="journal article" date="2023" name="J. Phycol.">
        <title>Chrysosporum ovalisporum is synonymous with the true-branching cyanobacterium Umezakia natans (Nostocales/Aphanizomenonaceae).</title>
        <authorList>
            <person name="McGregor G.B."/>
            <person name="Sendall B.C."/>
            <person name="Niiyama Y."/>
            <person name="Tuji A."/>
            <person name="Willis A."/>
        </authorList>
    </citation>
    <scope>NUCLEOTIDE SEQUENCE [LARGE SCALE GENOMIC DNA]</scope>
    <source>
        <strain evidence="4 5">ANA360D</strain>
    </source>
</reference>
<proteinExistence type="predicted"/>
<keyword evidence="2" id="KW-0012">Acyltransferase</keyword>
<dbReference type="SUPFAM" id="SSF55729">
    <property type="entry name" value="Acyl-CoA N-acyltransferases (Nat)"/>
    <property type="match status" value="1"/>
</dbReference>
<dbReference type="Gene3D" id="3.40.630.30">
    <property type="match status" value="1"/>
</dbReference>
<dbReference type="InterPro" id="IPR045039">
    <property type="entry name" value="NSI-like"/>
</dbReference>
<dbReference type="Pfam" id="PF00583">
    <property type="entry name" value="Acetyltransf_1"/>
    <property type="match status" value="1"/>
</dbReference>
<evidence type="ECO:0000256" key="1">
    <source>
        <dbReference type="ARBA" id="ARBA00022679"/>
    </source>
</evidence>
<comment type="caution">
    <text evidence="4">The sequence shown here is derived from an EMBL/GenBank/DDBJ whole genome shotgun (WGS) entry which is preliminary data.</text>
</comment>
<gene>
    <name evidence="4" type="ORF">NWP17_02000</name>
</gene>
<dbReference type="PROSITE" id="PS51186">
    <property type="entry name" value="GNAT"/>
    <property type="match status" value="1"/>
</dbReference>
<protein>
    <submittedName>
        <fullName evidence="4">GNAT family N-acetyltransferase</fullName>
    </submittedName>
</protein>
<dbReference type="EMBL" id="JANQDH010000014">
    <property type="protein sequence ID" value="MDH6059226.1"/>
    <property type="molecule type" value="Genomic_DNA"/>
</dbReference>